<gene>
    <name evidence="3" type="ORF">CYFA0S_03e04291g</name>
</gene>
<feature type="compositionally biased region" description="Polar residues" evidence="2">
    <location>
        <begin position="307"/>
        <end position="321"/>
    </location>
</feature>
<evidence type="ECO:0000256" key="2">
    <source>
        <dbReference type="SAM" id="MobiDB-lite"/>
    </source>
</evidence>
<protein>
    <submittedName>
        <fullName evidence="3">CYFA0S03e04291g1_1</fullName>
    </submittedName>
</protein>
<reference evidence="3" key="1">
    <citation type="journal article" date="2014" name="Genome Announc.">
        <title>Genome sequence of the yeast Cyberlindnera fabianii (Hansenula fabianii).</title>
        <authorList>
            <person name="Freel K.C."/>
            <person name="Sarilar V."/>
            <person name="Neuveglise C."/>
            <person name="Devillers H."/>
            <person name="Friedrich A."/>
            <person name="Schacherer J."/>
        </authorList>
    </citation>
    <scope>NUCLEOTIDE SEQUENCE</scope>
    <source>
        <strain evidence="3">YJS4271</strain>
    </source>
</reference>
<dbReference type="EMBL" id="LK052888">
    <property type="protein sequence ID" value="CDR39518.1"/>
    <property type="molecule type" value="Genomic_DNA"/>
</dbReference>
<name>A0A061AXT6_CYBFA</name>
<organism evidence="3">
    <name type="scientific">Cyberlindnera fabianii</name>
    <name type="common">Yeast</name>
    <name type="synonym">Hansenula fabianii</name>
    <dbReference type="NCBI Taxonomy" id="36022"/>
    <lineage>
        <taxon>Eukaryota</taxon>
        <taxon>Fungi</taxon>
        <taxon>Dikarya</taxon>
        <taxon>Ascomycota</taxon>
        <taxon>Saccharomycotina</taxon>
        <taxon>Saccharomycetes</taxon>
        <taxon>Phaffomycetales</taxon>
        <taxon>Phaffomycetaceae</taxon>
        <taxon>Cyberlindnera</taxon>
    </lineage>
</organism>
<keyword evidence="1" id="KW-0175">Coiled coil</keyword>
<dbReference type="OrthoDB" id="10662226at2759"/>
<sequence>MADYDDSPVYGAHDSTRHNAIGLKTTSLAVLNKKKLHKTHTQKKLEEFNMQHRMSVHPLRNAPLNSMSTKQSINSQDYNTGTFQPPTFHKSSASSVRSPSFNSMTYQQPPQMFQHHQQLRSHSQESLAPPPLMQAMPQGHWSDAYRDSSDNSLGVYSPSSSEFGFEETKYASSQTSQSEWRRSNGGEQQEEILALKKQLERLAHIEQENEALKERNSQLMLENDKLLKSQVEEADETLFLELEETKADLIKTTKLCEELELKFTDATQQLNKFRLVHKTTLDQKNREIGKLKDDISSMALDPEKDYTLSSEDSINTADTSPLPTPKTTRRSLNTPALDINADTTKPQEVSGQTDLVQDLLYTIKTLKSHNEVLLREKDQLTCMAEKERRVLRALSHTSRNKTKIRKGLTILSEIDTLI</sequence>
<evidence type="ECO:0000256" key="1">
    <source>
        <dbReference type="SAM" id="Coils"/>
    </source>
</evidence>
<feature type="region of interest" description="Disordered" evidence="2">
    <location>
        <begin position="165"/>
        <end position="187"/>
    </location>
</feature>
<dbReference type="AlphaFoldDB" id="A0A061AXT6"/>
<proteinExistence type="predicted"/>
<feature type="coiled-coil region" evidence="1">
    <location>
        <begin position="195"/>
        <end position="262"/>
    </location>
</feature>
<evidence type="ECO:0000313" key="3">
    <source>
        <dbReference type="EMBL" id="CDR39518.1"/>
    </source>
</evidence>
<accession>A0A061AXT6</accession>
<feature type="region of interest" description="Disordered" evidence="2">
    <location>
        <begin position="306"/>
        <end position="332"/>
    </location>
</feature>
<dbReference type="PhylomeDB" id="A0A061AXT6"/>